<dbReference type="HOGENOM" id="CLU_1935254_0_0_5"/>
<dbReference type="AlphaFoldDB" id="G2I1R1"/>
<dbReference type="Proteomes" id="UP000009044">
    <property type="component" value="Chromosome"/>
</dbReference>
<dbReference type="KEGG" id="gxy:GLX_24350"/>
<dbReference type="Pfam" id="PF11697">
    <property type="entry name" value="DUF3293"/>
    <property type="match status" value="1"/>
</dbReference>
<accession>G2I1R1</accession>
<dbReference type="EMBL" id="AP012159">
    <property type="protein sequence ID" value="BAK84847.1"/>
    <property type="molecule type" value="Genomic_DNA"/>
</dbReference>
<sequence>MAAIMPPTPAVARAYRLSTYHAPGLPVVRIGHRPSWRGVVPQGDVVLLSAYNPGGRRRPDGWNRRMMRRLASALAGLPHVLGEGRLGRWSEPLYAVRMPLARGIVLARRFRQNAVVVLHGNRPARLVYLA</sequence>
<dbReference type="STRING" id="634177.GLX_24350"/>
<evidence type="ECO:0000313" key="2">
    <source>
        <dbReference type="Proteomes" id="UP000009044"/>
    </source>
</evidence>
<dbReference type="PATRIC" id="fig|634177.7.peg.2720"/>
<reference evidence="2" key="1">
    <citation type="journal article" date="2011" name="J. Bacteriol.">
        <title>Complete genome sequence of NBRC 3288, a unique cellulose-nonproducing strain of Gluconacetobacter xylinus isolated from vinegar.</title>
        <authorList>
            <person name="Ogino H."/>
            <person name="Azuma Y."/>
            <person name="Hosoyama A."/>
            <person name="Nakazawa H."/>
            <person name="Matsutani M."/>
            <person name="Hasegawa A."/>
            <person name="Otsuyama K."/>
            <person name="Matsushita K."/>
            <person name="Fujita N."/>
            <person name="Shirai M."/>
        </authorList>
    </citation>
    <scope>NUCLEOTIDE SEQUENCE [LARGE SCALE GENOMIC DNA]</scope>
    <source>
        <strain evidence="2">NBRC 3288 / BCRC 11682 / LMG 1693</strain>
    </source>
</reference>
<evidence type="ECO:0008006" key="3">
    <source>
        <dbReference type="Google" id="ProtNLM"/>
    </source>
</evidence>
<protein>
    <recommendedName>
        <fullName evidence="3">DUF3293 domain-containing protein</fullName>
    </recommendedName>
</protein>
<dbReference type="RefSeq" id="WP_014106342.1">
    <property type="nucleotide sequence ID" value="NC_016027.1"/>
</dbReference>
<evidence type="ECO:0000313" key="1">
    <source>
        <dbReference type="EMBL" id="BAK84847.1"/>
    </source>
</evidence>
<proteinExistence type="predicted"/>
<name>G2I1R1_KOMMN</name>
<dbReference type="InterPro" id="IPR021710">
    <property type="entry name" value="DUF3293"/>
</dbReference>
<gene>
    <name evidence="1" type="ordered locus">GLX_24350</name>
</gene>
<organism evidence="1 2">
    <name type="scientific">Komagataeibacter medellinensis (strain NBRC 3288 / BCRC 11682 / LMG 1693 / Kondo 51)</name>
    <name type="common">Gluconacetobacter medellinensis</name>
    <dbReference type="NCBI Taxonomy" id="634177"/>
    <lineage>
        <taxon>Bacteria</taxon>
        <taxon>Pseudomonadati</taxon>
        <taxon>Pseudomonadota</taxon>
        <taxon>Alphaproteobacteria</taxon>
        <taxon>Acetobacterales</taxon>
        <taxon>Acetobacteraceae</taxon>
        <taxon>Komagataeibacter</taxon>
    </lineage>
</organism>